<accession>A0A6J5NJ82</accession>
<gene>
    <name evidence="2" type="ORF">UFOVP355_56</name>
    <name evidence="3" type="ORF">UFOVP677_56</name>
</gene>
<evidence type="ECO:0000256" key="1">
    <source>
        <dbReference type="SAM" id="MobiDB-lite"/>
    </source>
</evidence>
<dbReference type="EMBL" id="LR796647">
    <property type="protein sequence ID" value="CAB4156958.1"/>
    <property type="molecule type" value="Genomic_DNA"/>
</dbReference>
<feature type="region of interest" description="Disordered" evidence="1">
    <location>
        <begin position="34"/>
        <end position="116"/>
    </location>
</feature>
<sequence length="173" mass="18340">MPKPPVDELMEAILKAAKAAGMSVGQSEIKTAIGAVTKSSGRRAPRTPAKGAAAAKPARPAPRITAKTATGGAGRKPPKPPKAGAAAPAPKPRGPKKPSGGAKKMTRLEKREINKAKHYAEREKWLAETSEKSRIAKEQKSAANKAAWAVHQEEMYQRRLAGLAKKNKKKGTK</sequence>
<name>A0A6J5NJ82_9CAUD</name>
<evidence type="ECO:0000313" key="2">
    <source>
        <dbReference type="EMBL" id="CAB4139901.1"/>
    </source>
</evidence>
<dbReference type="EMBL" id="LR796366">
    <property type="protein sequence ID" value="CAB4139901.1"/>
    <property type="molecule type" value="Genomic_DNA"/>
</dbReference>
<protein>
    <submittedName>
        <fullName evidence="3">Uncharacterized protein</fullName>
    </submittedName>
</protein>
<evidence type="ECO:0000313" key="3">
    <source>
        <dbReference type="EMBL" id="CAB4156958.1"/>
    </source>
</evidence>
<reference evidence="3" key="1">
    <citation type="submission" date="2020-04" db="EMBL/GenBank/DDBJ databases">
        <authorList>
            <person name="Chiriac C."/>
            <person name="Salcher M."/>
            <person name="Ghai R."/>
            <person name="Kavagutti S V."/>
        </authorList>
    </citation>
    <scope>NUCLEOTIDE SEQUENCE</scope>
</reference>
<organism evidence="3">
    <name type="scientific">uncultured Caudovirales phage</name>
    <dbReference type="NCBI Taxonomy" id="2100421"/>
    <lineage>
        <taxon>Viruses</taxon>
        <taxon>Duplodnaviria</taxon>
        <taxon>Heunggongvirae</taxon>
        <taxon>Uroviricota</taxon>
        <taxon>Caudoviricetes</taxon>
        <taxon>Peduoviridae</taxon>
        <taxon>Maltschvirus</taxon>
        <taxon>Maltschvirus maltsch</taxon>
    </lineage>
</organism>
<proteinExistence type="predicted"/>
<feature type="compositionally biased region" description="Basic and acidic residues" evidence="1">
    <location>
        <begin position="106"/>
        <end position="116"/>
    </location>
</feature>
<feature type="compositionally biased region" description="Low complexity" evidence="1">
    <location>
        <begin position="46"/>
        <end position="70"/>
    </location>
</feature>